<accession>A0A1B8Q8U1</accession>
<comment type="similarity">
    <text evidence="12">Belongs to the DnaG primase family.</text>
</comment>
<keyword evidence="8 12" id="KW-0862">Zinc</keyword>
<dbReference type="Pfam" id="PF08275">
    <property type="entry name" value="DNAG_N"/>
    <property type="match status" value="1"/>
</dbReference>
<dbReference type="GO" id="GO:0005737">
    <property type="term" value="C:cytoplasm"/>
    <property type="evidence" value="ECO:0007669"/>
    <property type="project" value="TreeGrafter"/>
</dbReference>
<evidence type="ECO:0000256" key="2">
    <source>
        <dbReference type="ARBA" id="ARBA00022515"/>
    </source>
</evidence>
<evidence type="ECO:0000256" key="8">
    <source>
        <dbReference type="ARBA" id="ARBA00022833"/>
    </source>
</evidence>
<dbReference type="OrthoDB" id="9803773at2"/>
<keyword evidence="6 12" id="KW-0479">Metal-binding</keyword>
<dbReference type="PANTHER" id="PTHR30313:SF2">
    <property type="entry name" value="DNA PRIMASE"/>
    <property type="match status" value="1"/>
</dbReference>
<dbReference type="EMBL" id="LZMZ01000053">
    <property type="protein sequence ID" value="OBX73088.1"/>
    <property type="molecule type" value="Genomic_DNA"/>
</dbReference>
<gene>
    <name evidence="12" type="primary">dnaG</name>
    <name evidence="14" type="ORF">A9308_01185</name>
</gene>
<dbReference type="Gene3D" id="3.40.1360.10">
    <property type="match status" value="1"/>
</dbReference>
<proteinExistence type="inferred from homology"/>
<dbReference type="Pfam" id="PF13155">
    <property type="entry name" value="Toprim_2"/>
    <property type="match status" value="1"/>
</dbReference>
<dbReference type="FunFam" id="3.40.1360.10:FF:000002">
    <property type="entry name" value="DNA primase"/>
    <property type="match status" value="1"/>
</dbReference>
<dbReference type="GO" id="GO:0003677">
    <property type="term" value="F:DNA binding"/>
    <property type="evidence" value="ECO:0007669"/>
    <property type="project" value="UniProtKB-KW"/>
</dbReference>
<dbReference type="AlphaFoldDB" id="A0A1B8Q8U1"/>
<dbReference type="SUPFAM" id="SSF56731">
    <property type="entry name" value="DNA primase core"/>
    <property type="match status" value="1"/>
</dbReference>
<comment type="catalytic activity">
    <reaction evidence="12">
        <text>ssDNA + n NTP = ssDNA/pppN(pN)n-1 hybrid + (n-1) diphosphate.</text>
        <dbReference type="EC" id="2.7.7.101"/>
    </reaction>
</comment>
<dbReference type="GO" id="GO:0003899">
    <property type="term" value="F:DNA-directed RNA polymerase activity"/>
    <property type="evidence" value="ECO:0007669"/>
    <property type="project" value="UniProtKB-UniRule"/>
</dbReference>
<dbReference type="InterPro" id="IPR013264">
    <property type="entry name" value="DNAG_N"/>
</dbReference>
<evidence type="ECO:0000259" key="13">
    <source>
        <dbReference type="PROSITE" id="PS50880"/>
    </source>
</evidence>
<dbReference type="SMART" id="SM00493">
    <property type="entry name" value="TOPRIM"/>
    <property type="match status" value="1"/>
</dbReference>
<comment type="domain">
    <text evidence="12">Contains an N-terminal zinc-binding domain, a central core domain that contains the primase activity, and a C-terminal DnaB-binding domain.</text>
</comment>
<dbReference type="InterPro" id="IPR006171">
    <property type="entry name" value="TOPRIM_dom"/>
</dbReference>
<protein>
    <recommendedName>
        <fullName evidence="12">DNA primase</fullName>
        <ecNumber evidence="12">2.7.7.101</ecNumber>
    </recommendedName>
</protein>
<evidence type="ECO:0000256" key="9">
    <source>
        <dbReference type="ARBA" id="ARBA00022842"/>
    </source>
</evidence>
<reference evidence="14 15" key="1">
    <citation type="submission" date="2016-06" db="EMBL/GenBank/DDBJ databases">
        <title>Draft genome of Moraxella atlantae CCUG 66109.</title>
        <authorList>
            <person name="Salva-Serra F."/>
            <person name="Engstrom-Jakobsson H."/>
            <person name="Thorell K."/>
            <person name="Gonzales-Siles L."/>
            <person name="Karlsson R."/>
            <person name="Boulund F."/>
            <person name="Engstrand L."/>
            <person name="Kristiansson E."/>
            <person name="Moore E."/>
        </authorList>
    </citation>
    <scope>NUCLEOTIDE SEQUENCE [LARGE SCALE GENOMIC DNA]</scope>
    <source>
        <strain evidence="14 15">CCUG 66109</strain>
    </source>
</reference>
<dbReference type="GO" id="GO:0000428">
    <property type="term" value="C:DNA-directed RNA polymerase complex"/>
    <property type="evidence" value="ECO:0007669"/>
    <property type="project" value="UniProtKB-KW"/>
</dbReference>
<evidence type="ECO:0000256" key="6">
    <source>
        <dbReference type="ARBA" id="ARBA00022723"/>
    </source>
</evidence>
<organism evidence="14 15">
    <name type="scientific">Faucicola atlantae</name>
    <dbReference type="NCBI Taxonomy" id="34059"/>
    <lineage>
        <taxon>Bacteria</taxon>
        <taxon>Pseudomonadati</taxon>
        <taxon>Pseudomonadota</taxon>
        <taxon>Gammaproteobacteria</taxon>
        <taxon>Moraxellales</taxon>
        <taxon>Moraxellaceae</taxon>
        <taxon>Faucicola</taxon>
    </lineage>
</organism>
<evidence type="ECO:0000256" key="1">
    <source>
        <dbReference type="ARBA" id="ARBA00022478"/>
    </source>
</evidence>
<keyword evidence="4 12" id="KW-0548">Nucleotidyltransferase</keyword>
<dbReference type="STRING" id="34059.A9308_01185"/>
<evidence type="ECO:0000313" key="14">
    <source>
        <dbReference type="EMBL" id="OBX73088.1"/>
    </source>
</evidence>
<dbReference type="InterPro" id="IPR034151">
    <property type="entry name" value="TOPRIM_DnaG_bac"/>
</dbReference>
<evidence type="ECO:0000256" key="7">
    <source>
        <dbReference type="ARBA" id="ARBA00022771"/>
    </source>
</evidence>
<dbReference type="HAMAP" id="MF_00974">
    <property type="entry name" value="DNA_primase_DnaG"/>
    <property type="match status" value="1"/>
</dbReference>
<dbReference type="Pfam" id="PF10410">
    <property type="entry name" value="DnaB_bind"/>
    <property type="match status" value="1"/>
</dbReference>
<evidence type="ECO:0000313" key="15">
    <source>
        <dbReference type="Proteomes" id="UP000092508"/>
    </source>
</evidence>
<dbReference type="InterPro" id="IPR037068">
    <property type="entry name" value="DNA_primase_core_N_sf"/>
</dbReference>
<dbReference type="InterPro" id="IPR036977">
    <property type="entry name" value="DNA_primase_Znf_CHC2"/>
</dbReference>
<dbReference type="PROSITE" id="PS50880">
    <property type="entry name" value="TOPRIM"/>
    <property type="match status" value="1"/>
</dbReference>
<comment type="subunit">
    <text evidence="12">Monomer. Interacts with DnaB.</text>
</comment>
<sequence>MSNAIIEQILANADIVQIIGKHVELKRSGKEYKGCCPFHGEKSPSFFVNPQKNLYNCFGCGAKGNALTFLKEYENLTAGEALQELSRQTGIELPKDKPKDVSYQRKPIVPVPIASTSPPQNLSSPTPSLPPDWHASVSNHGDGIPFLPQDTAANFAPTNPTASNEADTQGNLYQLLQAVCQFYQHALQQSPIAQQYFKNRGVTDDTIATFALGYAPSDWHYLEQAFARDIEGLRALGLVRQSDKTGNDYTLLRHRVIFPIRDYQGQVVGFAGRALSDDDKPKYINSSDSPVFHKQHLLYGLYEARKAKASDWLVVEGYMDVISLYQAGVYGAVASMGTAIGTPQIERLLQLNPVLTLSFDGDEAGQKAAWRAMENGLPALSDGKELRFLTLPDQHDPDSFVKTHGAEAMREQIRQAVPLSQYLFSILSRRYDITSAEDRSRILRQVGTLTQKLPKGSYGWLLREDIRARLGLGRRQQARQAQDALINFASKVTAQIQLQLCFLYHPELLGANVDGALNQTLLTQIYQDSRAYRAFVLPPRLAKKSTSPNAHRLFAKLTFLPIYRHSHHDLYVRPQQNPSVIDRLLFLHYQHHYLAWQNIADDDLLRLIARVQQAQSNLAEIYNDDTLTTSERTDAKAYFILAGLPSEQQRQLVPHWLNFAADLEARSVDDLTVMVNEILLNLMIQALEEQSKTLPKRDLLAVQIQRQHLIAISEWQRDYHRQQLQ</sequence>
<dbReference type="SUPFAM" id="SSF57783">
    <property type="entry name" value="Zinc beta-ribbon"/>
    <property type="match status" value="1"/>
</dbReference>
<keyword evidence="2 12" id="KW-0639">Primosome</keyword>
<evidence type="ECO:0000256" key="5">
    <source>
        <dbReference type="ARBA" id="ARBA00022705"/>
    </source>
</evidence>
<dbReference type="Gene3D" id="3.90.980.10">
    <property type="entry name" value="DNA primase, catalytic core, N-terminal domain"/>
    <property type="match status" value="1"/>
</dbReference>
<dbReference type="InterPro" id="IPR050219">
    <property type="entry name" value="DnaG_primase"/>
</dbReference>
<dbReference type="CDD" id="cd03364">
    <property type="entry name" value="TOPRIM_DnaG_primases"/>
    <property type="match status" value="1"/>
</dbReference>
<dbReference type="Gene3D" id="1.20.50.20">
    <property type="entry name" value="DnaG, RNA polymerase domain, helical bundle"/>
    <property type="match status" value="1"/>
</dbReference>
<evidence type="ECO:0000256" key="10">
    <source>
        <dbReference type="ARBA" id="ARBA00023125"/>
    </source>
</evidence>
<keyword evidence="11 12" id="KW-0804">Transcription</keyword>
<dbReference type="FunFam" id="3.90.580.10:FF:000001">
    <property type="entry name" value="DNA primase"/>
    <property type="match status" value="1"/>
</dbReference>
<comment type="cofactor">
    <cofactor evidence="12">
        <name>Zn(2+)</name>
        <dbReference type="ChEBI" id="CHEBI:29105"/>
    </cofactor>
    <text evidence="12">Binds 1 zinc ion per monomer.</text>
</comment>
<keyword evidence="3 12" id="KW-0808">Transferase</keyword>
<comment type="caution">
    <text evidence="14">The sequence shown here is derived from an EMBL/GenBank/DDBJ whole genome shotgun (WGS) entry which is preliminary data.</text>
</comment>
<evidence type="ECO:0000256" key="3">
    <source>
        <dbReference type="ARBA" id="ARBA00022679"/>
    </source>
</evidence>
<dbReference type="Proteomes" id="UP000092508">
    <property type="component" value="Unassembled WGS sequence"/>
</dbReference>
<feature type="domain" description="Toprim" evidence="13">
    <location>
        <begin position="310"/>
        <end position="392"/>
    </location>
</feature>
<dbReference type="InterPro" id="IPR019475">
    <property type="entry name" value="DNA_primase_DnaB-bd"/>
</dbReference>
<feature type="zinc finger region" description="CHC2-type" evidence="12">
    <location>
        <begin position="36"/>
        <end position="60"/>
    </location>
</feature>
<keyword evidence="9" id="KW-0460">Magnesium</keyword>
<keyword evidence="10 12" id="KW-0238">DNA-binding</keyword>
<keyword evidence="1 12" id="KW-0240">DNA-directed RNA polymerase</keyword>
<dbReference type="InterPro" id="IPR030846">
    <property type="entry name" value="DnaG_bac"/>
</dbReference>
<dbReference type="GO" id="GO:0006269">
    <property type="term" value="P:DNA replication, synthesis of primer"/>
    <property type="evidence" value="ECO:0007669"/>
    <property type="project" value="UniProtKB-UniRule"/>
</dbReference>
<dbReference type="RefSeq" id="WP_067238831.1">
    <property type="nucleotide sequence ID" value="NZ_LZMZ01000053.1"/>
</dbReference>
<dbReference type="SMART" id="SM00400">
    <property type="entry name" value="ZnF_CHCC"/>
    <property type="match status" value="1"/>
</dbReference>
<dbReference type="InterPro" id="IPR002694">
    <property type="entry name" value="Znf_CHC2"/>
</dbReference>
<evidence type="ECO:0000256" key="4">
    <source>
        <dbReference type="ARBA" id="ARBA00022695"/>
    </source>
</evidence>
<dbReference type="GO" id="GO:1990077">
    <property type="term" value="C:primosome complex"/>
    <property type="evidence" value="ECO:0007669"/>
    <property type="project" value="UniProtKB-KW"/>
</dbReference>
<evidence type="ECO:0000256" key="12">
    <source>
        <dbReference type="HAMAP-Rule" id="MF_00974"/>
    </source>
</evidence>
<keyword evidence="5 12" id="KW-0235">DNA replication</keyword>
<dbReference type="Pfam" id="PF01807">
    <property type="entry name" value="Zn_ribbon_DnaG"/>
    <property type="match status" value="1"/>
</dbReference>
<dbReference type="PANTHER" id="PTHR30313">
    <property type="entry name" value="DNA PRIMASE"/>
    <property type="match status" value="1"/>
</dbReference>
<keyword evidence="7 12" id="KW-0863">Zinc-finger</keyword>
<comment type="function">
    <text evidence="12">RNA polymerase that catalyzes the synthesis of short RNA molecules used as primers for DNA polymerase during DNA replication.</text>
</comment>
<name>A0A1B8Q8U1_9GAMM</name>
<dbReference type="GO" id="GO:0008270">
    <property type="term" value="F:zinc ion binding"/>
    <property type="evidence" value="ECO:0007669"/>
    <property type="project" value="UniProtKB-UniRule"/>
</dbReference>
<evidence type="ECO:0000256" key="11">
    <source>
        <dbReference type="ARBA" id="ARBA00023163"/>
    </source>
</evidence>
<dbReference type="Gene3D" id="3.90.580.10">
    <property type="entry name" value="Zinc finger, CHC2-type domain"/>
    <property type="match status" value="1"/>
</dbReference>
<dbReference type="EC" id="2.7.7.101" evidence="12"/>